<comment type="caution">
    <text evidence="3">The sequence shown here is derived from an EMBL/GenBank/DDBJ whole genome shotgun (WGS) entry which is preliminary data.</text>
</comment>
<feature type="region of interest" description="Disordered" evidence="1">
    <location>
        <begin position="1"/>
        <end position="21"/>
    </location>
</feature>
<gene>
    <name evidence="3" type="ORF">HALTITAN_0561</name>
</gene>
<dbReference type="InterPro" id="IPR046342">
    <property type="entry name" value="CBS_dom_sf"/>
</dbReference>
<dbReference type="Proteomes" id="UP000011651">
    <property type="component" value="Unassembled WGS sequence"/>
</dbReference>
<accession>L9UF90</accession>
<evidence type="ECO:0000256" key="1">
    <source>
        <dbReference type="SAM" id="MobiDB-lite"/>
    </source>
</evidence>
<dbReference type="Pfam" id="PF00571">
    <property type="entry name" value="CBS"/>
    <property type="match status" value="1"/>
</dbReference>
<proteinExistence type="predicted"/>
<dbReference type="SUPFAM" id="SSF54631">
    <property type="entry name" value="CBS-domain pair"/>
    <property type="match status" value="1"/>
</dbReference>
<dbReference type="InterPro" id="IPR000644">
    <property type="entry name" value="CBS_dom"/>
</dbReference>
<reference evidence="3 4" key="1">
    <citation type="journal article" date="2013" name="Genome Announc.">
        <title>Draft Genome of the Marine Gammaproteobacterium Halomonas titanicae.</title>
        <authorList>
            <person name="Sanchez-Porro C."/>
            <person name="de la Haba R.R."/>
            <person name="Cruz-Hernandez N."/>
            <person name="Gonzalez J.M."/>
            <person name="Reyes-Guirao C."/>
            <person name="Navarro-Sampedro L."/>
            <person name="Carballo M."/>
            <person name="Ventosa A."/>
        </authorList>
    </citation>
    <scope>NUCLEOTIDE SEQUENCE [LARGE SCALE GENOMIC DNA]</scope>
    <source>
        <strain evidence="3 4">BH1</strain>
    </source>
</reference>
<dbReference type="PATRIC" id="fig|1204738.3.peg.834"/>
<evidence type="ECO:0000313" key="4">
    <source>
        <dbReference type="Proteomes" id="UP000011651"/>
    </source>
</evidence>
<sequence>MRATVEVQGEPDTHGSLFSPHGGTLMNQVTFSPKPLIQLGSAPLLAKPTARRLLPTSPAMTVLTDFSQVMPQSVDADTPIDEAHLKMRYSGVRLLFVMDHQAHCIGIINSKEVIGTRRINIAMQQRNLSREEVTAEMIMTPWHKLSAMTIAQLASLTIEDLVLSMEAVTDQHLLITEQNDNHELRIRGIISASDIQSAVGKEINPVPMAKSFADICQVITGHDL</sequence>
<name>L9UF90_9GAMM</name>
<organism evidence="3 4">
    <name type="scientific">Vreelandella titanicae BH1</name>
    <dbReference type="NCBI Taxonomy" id="1204738"/>
    <lineage>
        <taxon>Bacteria</taxon>
        <taxon>Pseudomonadati</taxon>
        <taxon>Pseudomonadota</taxon>
        <taxon>Gammaproteobacteria</taxon>
        <taxon>Oceanospirillales</taxon>
        <taxon>Halomonadaceae</taxon>
        <taxon>Vreelandella</taxon>
    </lineage>
</organism>
<dbReference type="EMBL" id="AOPO01000001">
    <property type="protein sequence ID" value="ELY22883.1"/>
    <property type="molecule type" value="Genomic_DNA"/>
</dbReference>
<dbReference type="Gene3D" id="3.10.580.10">
    <property type="entry name" value="CBS-domain"/>
    <property type="match status" value="1"/>
</dbReference>
<evidence type="ECO:0000259" key="2">
    <source>
        <dbReference type="Pfam" id="PF00571"/>
    </source>
</evidence>
<dbReference type="AlphaFoldDB" id="L9UF90"/>
<feature type="domain" description="CBS" evidence="2">
    <location>
        <begin position="71"/>
        <end position="114"/>
    </location>
</feature>
<protein>
    <submittedName>
        <fullName evidence="3">Cystathionine beta-synthase, core</fullName>
    </submittedName>
</protein>
<evidence type="ECO:0000313" key="3">
    <source>
        <dbReference type="EMBL" id="ELY22883.1"/>
    </source>
</evidence>